<comment type="caution">
    <text evidence="2">The sequence shown here is derived from an EMBL/GenBank/DDBJ whole genome shotgun (WGS) entry which is preliminary data.</text>
</comment>
<sequence>MSRPNPPPRITVSEVKEALDELGIALERSAAKQVSASKSKRRAAIAIGALSIAMAGAVLAIVYSSDSIDALGGVTAVLSVIAAVFAVWVAAAQANWARRQADSAHELALRAAEELQVIEGWAELEAAMRNRVGERLGGDRLSLPVVIEEYADSANLSDEEVEELRSILRLRNEAAHSPTGFFANSEAISEVLPALRRHLEKARKELPRSPRAYESLALANLQLVAPGVAAVETGSGDSGVDAVLRTDDDRLINVIVKYTSRGGTLSRSAMKTIRGHSRNRFVPTLVITNYKIPEDMQVSLWDTYGVSGEAVRVVHWAGPEDNDRLKAVTSEMLSKG</sequence>
<organism evidence="2 3">
    <name type="scientific">Thermomonospora cellulosilytica</name>
    <dbReference type="NCBI Taxonomy" id="1411118"/>
    <lineage>
        <taxon>Bacteria</taxon>
        <taxon>Bacillati</taxon>
        <taxon>Actinomycetota</taxon>
        <taxon>Actinomycetes</taxon>
        <taxon>Streptosporangiales</taxon>
        <taxon>Thermomonosporaceae</taxon>
        <taxon>Thermomonospora</taxon>
    </lineage>
</organism>
<dbReference type="AlphaFoldDB" id="A0A7W3MUB8"/>
<proteinExistence type="predicted"/>
<keyword evidence="1" id="KW-1133">Transmembrane helix</keyword>
<dbReference type="Proteomes" id="UP000539313">
    <property type="component" value="Unassembled WGS sequence"/>
</dbReference>
<reference evidence="2 3" key="1">
    <citation type="submission" date="2020-08" db="EMBL/GenBank/DDBJ databases">
        <title>Sequencing the genomes of 1000 actinobacteria strains.</title>
        <authorList>
            <person name="Klenk H.-P."/>
        </authorList>
    </citation>
    <scope>NUCLEOTIDE SEQUENCE [LARGE SCALE GENOMIC DNA]</scope>
    <source>
        <strain evidence="2 3">DSM 45823</strain>
    </source>
</reference>
<accession>A0A7W3MUB8</accession>
<evidence type="ECO:0000313" key="2">
    <source>
        <dbReference type="EMBL" id="MBA9002067.1"/>
    </source>
</evidence>
<protein>
    <submittedName>
        <fullName evidence="2">F0F1-type ATP synthase assembly protein I</fullName>
    </submittedName>
</protein>
<dbReference type="RefSeq" id="WP_182704223.1">
    <property type="nucleotide sequence ID" value="NZ_JACJII010000001.1"/>
</dbReference>
<feature type="transmembrane region" description="Helical" evidence="1">
    <location>
        <begin position="43"/>
        <end position="64"/>
    </location>
</feature>
<evidence type="ECO:0000256" key="1">
    <source>
        <dbReference type="SAM" id="Phobius"/>
    </source>
</evidence>
<dbReference type="EMBL" id="JACJII010000001">
    <property type="protein sequence ID" value="MBA9002067.1"/>
    <property type="molecule type" value="Genomic_DNA"/>
</dbReference>
<evidence type="ECO:0000313" key="3">
    <source>
        <dbReference type="Proteomes" id="UP000539313"/>
    </source>
</evidence>
<keyword evidence="3" id="KW-1185">Reference proteome</keyword>
<keyword evidence="1" id="KW-0472">Membrane</keyword>
<name>A0A7W3MUB8_9ACTN</name>
<gene>
    <name evidence="2" type="ORF">HNR21_000949</name>
</gene>
<feature type="transmembrane region" description="Helical" evidence="1">
    <location>
        <begin position="70"/>
        <end position="91"/>
    </location>
</feature>
<keyword evidence="1" id="KW-0812">Transmembrane</keyword>